<feature type="domain" description="Leucine zipper with capping helix" evidence="8">
    <location>
        <begin position="141"/>
        <end position="192"/>
    </location>
</feature>
<gene>
    <name evidence="9" type="ORF">ECPE_LOCUS5794</name>
</gene>
<name>A0A183AFQ9_9TREM</name>
<comment type="subcellular location">
    <subcellularLocation>
        <location evidence="1 5">Nucleus</location>
    </subcellularLocation>
</comment>
<keyword evidence="10" id="KW-1185">Reference proteome</keyword>
<proteinExistence type="inferred from homology"/>
<sequence>MLECSKLNFKQKDFFQLKEVERLCHKEKGINAMSVKDVLMSLVHDGMVDTEKIGTCVYFWAFPNKATQKHKGTIQKLKENLAFTKAQSVKLKAALNEASSVREDTDERRKVLDELEVKRALLSQLNAELKSLRRLDPSRLKSLETEQQVALDAANRWTDNVFVIQSWLTKKFPIDESTFRKQFNIPENLDYVE</sequence>
<dbReference type="WBParaSite" id="ECPE_0000580701-mRNA-1">
    <property type="protein sequence ID" value="ECPE_0000580701-mRNA-1"/>
    <property type="gene ID" value="ECPE_0000580701"/>
</dbReference>
<dbReference type="GO" id="GO:0007131">
    <property type="term" value="P:reciprocal meiotic recombination"/>
    <property type="evidence" value="ECO:0007669"/>
    <property type="project" value="InterPro"/>
</dbReference>
<dbReference type="InterPro" id="IPR040661">
    <property type="entry name" value="LZ3wCH"/>
</dbReference>
<evidence type="ECO:0000313" key="9">
    <source>
        <dbReference type="EMBL" id="VDP76560.1"/>
    </source>
</evidence>
<evidence type="ECO:0000256" key="4">
    <source>
        <dbReference type="ARBA" id="ARBA00023242"/>
    </source>
</evidence>
<evidence type="ECO:0000256" key="1">
    <source>
        <dbReference type="ARBA" id="ARBA00004123"/>
    </source>
</evidence>
<dbReference type="Proteomes" id="UP000272942">
    <property type="component" value="Unassembled WGS sequence"/>
</dbReference>
<evidence type="ECO:0000259" key="8">
    <source>
        <dbReference type="Pfam" id="PF18517"/>
    </source>
</evidence>
<evidence type="ECO:0000313" key="10">
    <source>
        <dbReference type="Proteomes" id="UP000272942"/>
    </source>
</evidence>
<evidence type="ECO:0000256" key="2">
    <source>
        <dbReference type="ARBA" id="ARBA00005981"/>
    </source>
</evidence>
<comment type="function">
    <text evidence="5">Required for proper homologous chromosome pairing and efficient cross-over and intragenic recombination during meiosis.</text>
</comment>
<feature type="coiled-coil region" evidence="6">
    <location>
        <begin position="74"/>
        <end position="135"/>
    </location>
</feature>
<evidence type="ECO:0000256" key="6">
    <source>
        <dbReference type="SAM" id="Coils"/>
    </source>
</evidence>
<dbReference type="PIRSF" id="PIRSF026991">
    <property type="entry name" value="Mnd1"/>
    <property type="match status" value="1"/>
</dbReference>
<dbReference type="Pfam" id="PF03962">
    <property type="entry name" value="Mnd1"/>
    <property type="match status" value="1"/>
</dbReference>
<dbReference type="InterPro" id="IPR005647">
    <property type="entry name" value="Mnd1"/>
</dbReference>
<feature type="domain" description="Mnd1 HTH" evidence="7">
    <location>
        <begin position="10"/>
        <end position="63"/>
    </location>
</feature>
<evidence type="ECO:0000256" key="5">
    <source>
        <dbReference type="PIRNR" id="PIRNR026991"/>
    </source>
</evidence>
<dbReference type="InterPro" id="IPR040453">
    <property type="entry name" value="Mnd1_HTH"/>
</dbReference>
<dbReference type="EMBL" id="UZAN01042692">
    <property type="protein sequence ID" value="VDP76560.1"/>
    <property type="molecule type" value="Genomic_DNA"/>
</dbReference>
<comment type="similarity">
    <text evidence="2 5">Belongs to the MND1 family.</text>
</comment>
<dbReference type="AlphaFoldDB" id="A0A183AFQ9"/>
<accession>A0A183AFQ9</accession>
<keyword evidence="4 5" id="KW-0539">Nucleus</keyword>
<protein>
    <recommendedName>
        <fullName evidence="5">Meiotic nuclear division protein 1 homolog</fullName>
    </recommendedName>
</protein>
<evidence type="ECO:0000313" key="11">
    <source>
        <dbReference type="WBParaSite" id="ECPE_0000580701-mRNA-1"/>
    </source>
</evidence>
<reference evidence="11" key="1">
    <citation type="submission" date="2016-06" db="UniProtKB">
        <authorList>
            <consortium name="WormBaseParasite"/>
        </authorList>
    </citation>
    <scope>IDENTIFICATION</scope>
</reference>
<dbReference type="GO" id="GO:0003690">
    <property type="term" value="F:double-stranded DNA binding"/>
    <property type="evidence" value="ECO:0007669"/>
    <property type="project" value="InterPro"/>
</dbReference>
<evidence type="ECO:0000256" key="3">
    <source>
        <dbReference type="ARBA" id="ARBA00023054"/>
    </source>
</evidence>
<reference evidence="9 10" key="2">
    <citation type="submission" date="2018-11" db="EMBL/GenBank/DDBJ databases">
        <authorList>
            <consortium name="Pathogen Informatics"/>
        </authorList>
    </citation>
    <scope>NUCLEOTIDE SEQUENCE [LARGE SCALE GENOMIC DNA]</scope>
    <source>
        <strain evidence="9 10">Egypt</strain>
    </source>
</reference>
<dbReference type="GO" id="GO:0005634">
    <property type="term" value="C:nucleus"/>
    <property type="evidence" value="ECO:0007669"/>
    <property type="project" value="UniProtKB-SubCell"/>
</dbReference>
<dbReference type="Pfam" id="PF18517">
    <property type="entry name" value="LZ3wCH"/>
    <property type="match status" value="1"/>
</dbReference>
<dbReference type="OrthoDB" id="273345at2759"/>
<keyword evidence="3 6" id="KW-0175">Coiled coil</keyword>
<organism evidence="11">
    <name type="scientific">Echinostoma caproni</name>
    <dbReference type="NCBI Taxonomy" id="27848"/>
    <lineage>
        <taxon>Eukaryota</taxon>
        <taxon>Metazoa</taxon>
        <taxon>Spiralia</taxon>
        <taxon>Lophotrochozoa</taxon>
        <taxon>Platyhelminthes</taxon>
        <taxon>Trematoda</taxon>
        <taxon>Digenea</taxon>
        <taxon>Plagiorchiida</taxon>
        <taxon>Echinostomata</taxon>
        <taxon>Echinostomatoidea</taxon>
        <taxon>Echinostomatidae</taxon>
        <taxon>Echinostoma</taxon>
    </lineage>
</organism>
<evidence type="ECO:0000259" key="7">
    <source>
        <dbReference type="Pfam" id="PF03962"/>
    </source>
</evidence>